<evidence type="ECO:0000259" key="1">
    <source>
        <dbReference type="Pfam" id="PF05134"/>
    </source>
</evidence>
<accession>A0ABP3RXU5</accession>
<dbReference type="SUPFAM" id="SSF53067">
    <property type="entry name" value="Actin-like ATPase domain"/>
    <property type="match status" value="1"/>
</dbReference>
<comment type="caution">
    <text evidence="2">The sequence shown here is derived from an EMBL/GenBank/DDBJ whole genome shotgun (WGS) entry which is preliminary data.</text>
</comment>
<evidence type="ECO:0000313" key="2">
    <source>
        <dbReference type="EMBL" id="GAA0620592.1"/>
    </source>
</evidence>
<reference evidence="3" key="1">
    <citation type="journal article" date="2019" name="Int. J. Syst. Evol. Microbiol.">
        <title>The Global Catalogue of Microorganisms (GCM) 10K type strain sequencing project: providing services to taxonomists for standard genome sequencing and annotation.</title>
        <authorList>
            <consortium name="The Broad Institute Genomics Platform"/>
            <consortium name="The Broad Institute Genome Sequencing Center for Infectious Disease"/>
            <person name="Wu L."/>
            <person name="Ma J."/>
        </authorList>
    </citation>
    <scope>NUCLEOTIDE SEQUENCE [LARGE SCALE GENOMIC DNA]</scope>
    <source>
        <strain evidence="3">JCM 12928</strain>
    </source>
</reference>
<dbReference type="InterPro" id="IPR007812">
    <property type="entry name" value="T2SS_protein-GspL"/>
</dbReference>
<organism evidence="2 3">
    <name type="scientific">Brevundimonas kwangchunensis</name>
    <dbReference type="NCBI Taxonomy" id="322163"/>
    <lineage>
        <taxon>Bacteria</taxon>
        <taxon>Pseudomonadati</taxon>
        <taxon>Pseudomonadota</taxon>
        <taxon>Alphaproteobacteria</taxon>
        <taxon>Caulobacterales</taxon>
        <taxon>Caulobacteraceae</taxon>
        <taxon>Brevundimonas</taxon>
    </lineage>
</organism>
<dbReference type="Gene3D" id="3.30.420.380">
    <property type="match status" value="1"/>
</dbReference>
<dbReference type="Proteomes" id="UP001501352">
    <property type="component" value="Unassembled WGS sequence"/>
</dbReference>
<protein>
    <recommendedName>
        <fullName evidence="1">GspL cytoplasmic actin-ATPase-like domain-containing protein</fullName>
    </recommendedName>
</protein>
<dbReference type="RefSeq" id="WP_343792375.1">
    <property type="nucleotide sequence ID" value="NZ_BAAAGA010000003.1"/>
</dbReference>
<feature type="domain" description="GspL cytoplasmic actin-ATPase-like" evidence="1">
    <location>
        <begin position="47"/>
        <end position="148"/>
    </location>
</feature>
<sequence>MKPIRLILLPGLASAPAPYLVVSGDGFVLERGSLSIETPAVRGEAIRTVAVVPGADVGLRGLDLPAGGGAQLRAAAAWAMRDMVAGEPDRLSTVVGAPGVAGEPRLAAVVSRSLLTAWVDYLEALGVEADVILPDVMTLPEPDEDDVLIAAAFGEAVALRGRRFAVTVQPDLVDLVAGAREVRPLEDPAELERQLIAAARAPAINLLADAPKAAKAVGSWKRTAALAATVVLSPLVLILAAAARDDLAASHMQKQAREMIVAADPELAATPDPVSALRARANIAPPPGGAVAAAAALYTALEGVEGAELDILIADPGEGVKATLTHPAYGDMDSIRSALANAGMAMNETGTADEGGRVVSDITIGGLS</sequence>
<dbReference type="EMBL" id="BAAAGA010000003">
    <property type="protein sequence ID" value="GAA0620592.1"/>
    <property type="molecule type" value="Genomic_DNA"/>
</dbReference>
<proteinExistence type="predicted"/>
<evidence type="ECO:0000313" key="3">
    <source>
        <dbReference type="Proteomes" id="UP001501352"/>
    </source>
</evidence>
<dbReference type="InterPro" id="IPR043129">
    <property type="entry name" value="ATPase_NBD"/>
</dbReference>
<keyword evidence="3" id="KW-1185">Reference proteome</keyword>
<gene>
    <name evidence="2" type="ORF">GCM10009422_15330</name>
</gene>
<name>A0ABP3RXU5_9CAUL</name>
<dbReference type="NCBIfam" id="TIGR01709">
    <property type="entry name" value="typeII_sec_gspL"/>
    <property type="match status" value="1"/>
</dbReference>
<dbReference type="Pfam" id="PF05134">
    <property type="entry name" value="T2SSL"/>
    <property type="match status" value="1"/>
</dbReference>
<dbReference type="InterPro" id="IPR024230">
    <property type="entry name" value="GspL_cyto_dom"/>
</dbReference>